<accession>A0A8I0DNE0</accession>
<dbReference type="EMBL" id="JACOOQ010000011">
    <property type="protein sequence ID" value="MBC5640314.1"/>
    <property type="molecule type" value="Genomic_DNA"/>
</dbReference>
<gene>
    <name evidence="1" type="ORF">H8R92_07675</name>
</gene>
<evidence type="ECO:0000313" key="1">
    <source>
        <dbReference type="EMBL" id="MBC5640314.1"/>
    </source>
</evidence>
<keyword evidence="2" id="KW-1185">Reference proteome</keyword>
<evidence type="ECO:0000313" key="2">
    <source>
        <dbReference type="Proteomes" id="UP000662088"/>
    </source>
</evidence>
<proteinExistence type="predicted"/>
<name>A0A8I0DNE0_9CLOT</name>
<reference evidence="1" key="1">
    <citation type="submission" date="2020-08" db="EMBL/GenBank/DDBJ databases">
        <title>Genome public.</title>
        <authorList>
            <person name="Liu C."/>
            <person name="Sun Q."/>
        </authorList>
    </citation>
    <scope>NUCLEOTIDE SEQUENCE</scope>
    <source>
        <strain evidence="1">NSJ-42</strain>
    </source>
</reference>
<dbReference type="AlphaFoldDB" id="A0A8I0DNE0"/>
<dbReference type="RefSeq" id="WP_022211311.1">
    <property type="nucleotide sequence ID" value="NZ_JACOOQ010000011.1"/>
</dbReference>
<comment type="caution">
    <text evidence="1">The sequence shown here is derived from an EMBL/GenBank/DDBJ whole genome shotgun (WGS) entry which is preliminary data.</text>
</comment>
<sequence>MKKILIIFLGIFSLLIINGRYCLAKQDVDSFAAIENAMSQEFDIVENGVKFQYCTNLSENQENERIENCIMNKYGVDIVDKGNNIKAEIKNVEIDISIYSIDNKTKVEIVLINKDSSVKTESLLDIAKEIRSNEYIGTRIFQFIKYRTKYSAESIPKSIIENSKQDTIRSLEINNGRVSNIVMNDDKSINVAQVNYNSGSYLIIGTPTIFITY</sequence>
<evidence type="ECO:0008006" key="3">
    <source>
        <dbReference type="Google" id="ProtNLM"/>
    </source>
</evidence>
<dbReference type="Proteomes" id="UP000662088">
    <property type="component" value="Unassembled WGS sequence"/>
</dbReference>
<organism evidence="1 2">
    <name type="scientific">Clostridium lentum</name>
    <dbReference type="NCBI Taxonomy" id="2763037"/>
    <lineage>
        <taxon>Bacteria</taxon>
        <taxon>Bacillati</taxon>
        <taxon>Bacillota</taxon>
        <taxon>Clostridia</taxon>
        <taxon>Eubacteriales</taxon>
        <taxon>Clostridiaceae</taxon>
        <taxon>Clostridium</taxon>
    </lineage>
</organism>
<protein>
    <recommendedName>
        <fullName evidence="3">TATA-box binding</fullName>
    </recommendedName>
</protein>